<dbReference type="EMBL" id="FMYP01000037">
    <property type="protein sequence ID" value="SDC56826.1"/>
    <property type="molecule type" value="Genomic_DNA"/>
</dbReference>
<accession>A0A1G6MPB2</accession>
<evidence type="ECO:0000259" key="2">
    <source>
        <dbReference type="Pfam" id="PF26566"/>
    </source>
</evidence>
<organism evidence="3 4">
    <name type="scientific">Williamwhitmania taraxaci</name>
    <dbReference type="NCBI Taxonomy" id="1640674"/>
    <lineage>
        <taxon>Bacteria</taxon>
        <taxon>Pseudomonadati</taxon>
        <taxon>Bacteroidota</taxon>
        <taxon>Bacteroidia</taxon>
        <taxon>Bacteroidales</taxon>
        <taxon>Williamwhitmaniaceae</taxon>
        <taxon>Williamwhitmania</taxon>
    </lineage>
</organism>
<feature type="transmembrane region" description="Helical" evidence="1">
    <location>
        <begin position="150"/>
        <end position="170"/>
    </location>
</feature>
<feature type="transmembrane region" description="Helical" evidence="1">
    <location>
        <begin position="176"/>
        <end position="196"/>
    </location>
</feature>
<dbReference type="OrthoDB" id="665728at2"/>
<dbReference type="RefSeq" id="WP_092438751.1">
    <property type="nucleotide sequence ID" value="NZ_FMYP01000037.1"/>
</dbReference>
<feature type="domain" description="PH" evidence="2">
    <location>
        <begin position="149"/>
        <end position="266"/>
    </location>
</feature>
<keyword evidence="1" id="KW-0812">Transmembrane</keyword>
<keyword evidence="1" id="KW-1133">Transmembrane helix</keyword>
<name>A0A1G6MPB2_9BACT</name>
<gene>
    <name evidence="3" type="ORF">SAMN05216323_103721</name>
</gene>
<proteinExistence type="predicted"/>
<evidence type="ECO:0000313" key="3">
    <source>
        <dbReference type="EMBL" id="SDC56826.1"/>
    </source>
</evidence>
<evidence type="ECO:0000313" key="4">
    <source>
        <dbReference type="Proteomes" id="UP000199452"/>
    </source>
</evidence>
<protein>
    <recommendedName>
        <fullName evidence="2">PH domain-containing protein</fullName>
    </recommendedName>
</protein>
<reference evidence="3 4" key="1">
    <citation type="submission" date="2016-09" db="EMBL/GenBank/DDBJ databases">
        <authorList>
            <person name="Capua I."/>
            <person name="De Benedictis P."/>
            <person name="Joannis T."/>
            <person name="Lombin L.H."/>
            <person name="Cattoli G."/>
        </authorList>
    </citation>
    <scope>NUCLEOTIDE SEQUENCE [LARGE SCALE GENOMIC DNA]</scope>
    <source>
        <strain evidence="3 4">A7P-90m</strain>
    </source>
</reference>
<sequence length="359" mass="41857">MTFRLLIQYSDRNPQDYENCGVVDLDKAITLFEGFDWEKQFKRIELREELNLTSPSPEFHFNNVENTEVLSIIGTHIGEYEVIYEKDSRIGTDHISENVINNPSGSTVQEIIIALYQKELAAQYRFDNDNHAEIEIELGEYNPWRYKRPLLTFLMPLLILLGLFVFTTLERDFIEILTYVVVLFALFNTPFIPIIAQYLSKPKVKSVTLRTGTKTLQINYLDRSILIKRSDILQCAFSYCDNGKQPWSSYANVSFILKDASQHFLTTVSFSRQELKTIIEEINVNIYRFETSFPFLKTKDYSKKAEFNYDGIVKRADLEALYSEYSNGKLKEIVENTDGYQPTAIDVARKEIARRKRNE</sequence>
<dbReference type="Pfam" id="PF26566">
    <property type="entry name" value="PH_40"/>
    <property type="match status" value="1"/>
</dbReference>
<evidence type="ECO:0000256" key="1">
    <source>
        <dbReference type="SAM" id="Phobius"/>
    </source>
</evidence>
<keyword evidence="1" id="KW-0472">Membrane</keyword>
<dbReference type="AlphaFoldDB" id="A0A1G6MPB2"/>
<dbReference type="InterPro" id="IPR058916">
    <property type="entry name" value="PH_40"/>
</dbReference>
<dbReference type="Proteomes" id="UP000199452">
    <property type="component" value="Unassembled WGS sequence"/>
</dbReference>
<keyword evidence="4" id="KW-1185">Reference proteome</keyword>